<feature type="domain" description="Inner membrane protein YgaP-like transmembrane" evidence="2">
    <location>
        <begin position="1"/>
        <end position="67"/>
    </location>
</feature>
<dbReference type="InterPro" id="IPR021309">
    <property type="entry name" value="YgaP-like_TM"/>
</dbReference>
<dbReference type="Proteomes" id="UP001595596">
    <property type="component" value="Unassembled WGS sequence"/>
</dbReference>
<organism evidence="3 4">
    <name type="scientific">Paracoccus simplex</name>
    <dbReference type="NCBI Taxonomy" id="2086346"/>
    <lineage>
        <taxon>Bacteria</taxon>
        <taxon>Pseudomonadati</taxon>
        <taxon>Pseudomonadota</taxon>
        <taxon>Alphaproteobacteria</taxon>
        <taxon>Rhodobacterales</taxon>
        <taxon>Paracoccaceae</taxon>
        <taxon>Paracoccus</taxon>
    </lineage>
</organism>
<dbReference type="Pfam" id="PF11127">
    <property type="entry name" value="YgaP-like_TM"/>
    <property type="match status" value="1"/>
</dbReference>
<keyword evidence="4" id="KW-1185">Reference proteome</keyword>
<evidence type="ECO:0000256" key="1">
    <source>
        <dbReference type="SAM" id="Phobius"/>
    </source>
</evidence>
<keyword evidence="1" id="KW-0472">Membrane</keyword>
<dbReference type="EMBL" id="JBHRXE010000017">
    <property type="protein sequence ID" value="MFC3569322.1"/>
    <property type="molecule type" value="Genomic_DNA"/>
</dbReference>
<evidence type="ECO:0000313" key="4">
    <source>
        <dbReference type="Proteomes" id="UP001595596"/>
    </source>
</evidence>
<sequence length="67" mass="6930">MKANVGSIDRSLRLVLGILLILLPFLAGLAGFGKWLSLAVGAALVVTALARTCPAYALFGLSTCGRK</sequence>
<dbReference type="RefSeq" id="WP_289896515.1">
    <property type="nucleotide sequence ID" value="NZ_JBHRXE010000017.1"/>
</dbReference>
<name>A0ABV7S0M1_9RHOB</name>
<keyword evidence="1" id="KW-0812">Transmembrane</keyword>
<keyword evidence="1" id="KW-1133">Transmembrane helix</keyword>
<comment type="caution">
    <text evidence="3">The sequence shown here is derived from an EMBL/GenBank/DDBJ whole genome shotgun (WGS) entry which is preliminary data.</text>
</comment>
<feature type="transmembrane region" description="Helical" evidence="1">
    <location>
        <begin position="38"/>
        <end position="59"/>
    </location>
</feature>
<feature type="transmembrane region" description="Helical" evidence="1">
    <location>
        <begin position="12"/>
        <end position="32"/>
    </location>
</feature>
<accession>A0ABV7S0M1</accession>
<protein>
    <submittedName>
        <fullName evidence="3">DUF2892 domain-containing protein</fullName>
    </submittedName>
</protein>
<evidence type="ECO:0000259" key="2">
    <source>
        <dbReference type="Pfam" id="PF11127"/>
    </source>
</evidence>
<gene>
    <name evidence="3" type="ORF">ACFOMP_07650</name>
</gene>
<reference evidence="4" key="1">
    <citation type="journal article" date="2019" name="Int. J. Syst. Evol. Microbiol.">
        <title>The Global Catalogue of Microorganisms (GCM) 10K type strain sequencing project: providing services to taxonomists for standard genome sequencing and annotation.</title>
        <authorList>
            <consortium name="The Broad Institute Genomics Platform"/>
            <consortium name="The Broad Institute Genome Sequencing Center for Infectious Disease"/>
            <person name="Wu L."/>
            <person name="Ma J."/>
        </authorList>
    </citation>
    <scope>NUCLEOTIDE SEQUENCE [LARGE SCALE GENOMIC DNA]</scope>
    <source>
        <strain evidence="4">VKM B-3226</strain>
    </source>
</reference>
<evidence type="ECO:0000313" key="3">
    <source>
        <dbReference type="EMBL" id="MFC3569322.1"/>
    </source>
</evidence>
<proteinExistence type="predicted"/>